<keyword evidence="4" id="KW-1185">Reference proteome</keyword>
<evidence type="ECO:0000313" key="4">
    <source>
        <dbReference type="Proteomes" id="UP000192527"/>
    </source>
</evidence>
<feature type="coiled-coil region" evidence="1">
    <location>
        <begin position="83"/>
        <end position="124"/>
    </location>
</feature>
<feature type="compositionally biased region" description="Basic and acidic residues" evidence="2">
    <location>
        <begin position="13"/>
        <end position="25"/>
    </location>
</feature>
<accession>A0A1W5ZT28</accession>
<dbReference type="RefSeq" id="WP_085028931.1">
    <property type="nucleotide sequence ID" value="NZ_CP020772.1"/>
</dbReference>
<protein>
    <recommendedName>
        <fullName evidence="5">Gas vesicle protein GvpQ</fullName>
    </recommendedName>
</protein>
<keyword evidence="1" id="KW-0175">Coiled coil</keyword>
<evidence type="ECO:0000256" key="1">
    <source>
        <dbReference type="SAM" id="Coils"/>
    </source>
</evidence>
<dbReference type="KEGG" id="hmn:HM131_06205"/>
<name>A0A1W5ZT28_9BACI</name>
<dbReference type="OrthoDB" id="2967742at2"/>
<dbReference type="InterPro" id="IPR049647">
    <property type="entry name" value="GvpQ-like"/>
</dbReference>
<dbReference type="Proteomes" id="UP000192527">
    <property type="component" value="Chromosome"/>
</dbReference>
<feature type="compositionally biased region" description="Basic and acidic residues" evidence="2">
    <location>
        <begin position="152"/>
        <end position="168"/>
    </location>
</feature>
<sequence>MINQVEENNQGKATEEESIKEKVEGGVKEAAAAIRKKAPTFSKIIRKSDNPMEAHEHATDEMQDTAGDYFENQFQNYLQQKTSANADKVHNKAQEAKEKMQENLLQLKEKIDSVKESGEELQEKIGDNSNRRVKGVQDIKSVSQIKSSSDIKGPKDVKGLADIKTYHR</sequence>
<proteinExistence type="predicted"/>
<evidence type="ECO:0000256" key="2">
    <source>
        <dbReference type="SAM" id="MobiDB-lite"/>
    </source>
</evidence>
<feature type="region of interest" description="Disordered" evidence="2">
    <location>
        <begin position="144"/>
        <end position="168"/>
    </location>
</feature>
<evidence type="ECO:0000313" key="3">
    <source>
        <dbReference type="EMBL" id="ARI76452.1"/>
    </source>
</evidence>
<reference evidence="3 4" key="1">
    <citation type="submission" date="2017-04" db="EMBL/GenBank/DDBJ databases">
        <title>The whole genome sequencing and assembly of Halobacillus mangrovi strain.</title>
        <authorList>
            <person name="Lee S.-J."/>
            <person name="Park M.-K."/>
            <person name="Kim J.-Y."/>
            <person name="Lee Y.-J."/>
            <person name="Yi H."/>
            <person name="Bahn Y.-S."/>
            <person name="Kim J.F."/>
            <person name="Lee D.-W."/>
        </authorList>
    </citation>
    <scope>NUCLEOTIDE SEQUENCE [LARGE SCALE GENOMIC DNA]</scope>
    <source>
        <strain evidence="3 4">KTB 131</strain>
    </source>
</reference>
<dbReference type="EMBL" id="CP020772">
    <property type="protein sequence ID" value="ARI76452.1"/>
    <property type="molecule type" value="Genomic_DNA"/>
</dbReference>
<feature type="compositionally biased region" description="Polar residues" evidence="2">
    <location>
        <begin position="1"/>
        <end position="12"/>
    </location>
</feature>
<dbReference type="AlphaFoldDB" id="A0A1W5ZT28"/>
<dbReference type="NCBIfam" id="NF041670">
    <property type="entry name" value="GvpQ"/>
    <property type="match status" value="1"/>
</dbReference>
<organism evidence="3 4">
    <name type="scientific">Halobacillus mangrovi</name>
    <dbReference type="NCBI Taxonomy" id="402384"/>
    <lineage>
        <taxon>Bacteria</taxon>
        <taxon>Bacillati</taxon>
        <taxon>Bacillota</taxon>
        <taxon>Bacilli</taxon>
        <taxon>Bacillales</taxon>
        <taxon>Bacillaceae</taxon>
        <taxon>Halobacillus</taxon>
    </lineage>
</organism>
<dbReference type="STRING" id="402384.HM131_06205"/>
<evidence type="ECO:0008006" key="5">
    <source>
        <dbReference type="Google" id="ProtNLM"/>
    </source>
</evidence>
<gene>
    <name evidence="3" type="ORF">HM131_06205</name>
</gene>
<feature type="region of interest" description="Disordered" evidence="2">
    <location>
        <begin position="1"/>
        <end position="25"/>
    </location>
</feature>